<dbReference type="EMBL" id="JABTTQ020000010">
    <property type="protein sequence ID" value="KAK6148561.1"/>
    <property type="molecule type" value="Genomic_DNA"/>
</dbReference>
<organism evidence="5 6">
    <name type="scientific">Rehmannia glutinosa</name>
    <name type="common">Chinese foxglove</name>
    <dbReference type="NCBI Taxonomy" id="99300"/>
    <lineage>
        <taxon>Eukaryota</taxon>
        <taxon>Viridiplantae</taxon>
        <taxon>Streptophyta</taxon>
        <taxon>Embryophyta</taxon>
        <taxon>Tracheophyta</taxon>
        <taxon>Spermatophyta</taxon>
        <taxon>Magnoliopsida</taxon>
        <taxon>eudicotyledons</taxon>
        <taxon>Gunneridae</taxon>
        <taxon>Pentapetalae</taxon>
        <taxon>asterids</taxon>
        <taxon>lamiids</taxon>
        <taxon>Lamiales</taxon>
        <taxon>Orobanchaceae</taxon>
        <taxon>Rehmannieae</taxon>
        <taxon>Rehmannia</taxon>
    </lineage>
</organism>
<dbReference type="Pfam" id="PF12854">
    <property type="entry name" value="PPR_1"/>
    <property type="match status" value="1"/>
</dbReference>
<feature type="domain" description="DYW" evidence="4">
    <location>
        <begin position="505"/>
        <end position="578"/>
    </location>
</feature>
<dbReference type="InterPro" id="IPR046848">
    <property type="entry name" value="E_motif"/>
</dbReference>
<evidence type="ECO:0000313" key="6">
    <source>
        <dbReference type="Proteomes" id="UP001318860"/>
    </source>
</evidence>
<evidence type="ECO:0000313" key="5">
    <source>
        <dbReference type="EMBL" id="KAK6148561.1"/>
    </source>
</evidence>
<protein>
    <recommendedName>
        <fullName evidence="4">DYW domain-containing protein</fullName>
    </recommendedName>
</protein>
<feature type="repeat" description="PPR" evidence="3">
    <location>
        <begin position="196"/>
        <end position="226"/>
    </location>
</feature>
<dbReference type="Pfam" id="PF14432">
    <property type="entry name" value="DYW_deaminase"/>
    <property type="match status" value="1"/>
</dbReference>
<dbReference type="InterPro" id="IPR002885">
    <property type="entry name" value="PPR_rpt"/>
</dbReference>
<comment type="caution">
    <text evidence="5">The sequence shown here is derived from an EMBL/GenBank/DDBJ whole genome shotgun (WGS) entry which is preliminary data.</text>
</comment>
<comment type="similarity">
    <text evidence="1">Belongs to the PPR family. PCMP-H subfamily.</text>
</comment>
<evidence type="ECO:0000256" key="1">
    <source>
        <dbReference type="ARBA" id="ARBA00006643"/>
    </source>
</evidence>
<dbReference type="Pfam" id="PF20431">
    <property type="entry name" value="E_motif"/>
    <property type="match status" value="1"/>
</dbReference>
<keyword evidence="6" id="KW-1185">Reference proteome</keyword>
<gene>
    <name evidence="5" type="ORF">DH2020_019473</name>
</gene>
<dbReference type="NCBIfam" id="TIGR00756">
    <property type="entry name" value="PPR"/>
    <property type="match status" value="3"/>
</dbReference>
<dbReference type="InterPro" id="IPR046960">
    <property type="entry name" value="PPR_At4g14850-like_plant"/>
</dbReference>
<dbReference type="PANTHER" id="PTHR47926:SF458">
    <property type="entry name" value="PENTATRICOPEPTIDE REPEAT-CONTAINING PROTEIN"/>
    <property type="match status" value="1"/>
</dbReference>
<dbReference type="Pfam" id="PF13041">
    <property type="entry name" value="PPR_2"/>
    <property type="match status" value="2"/>
</dbReference>
<dbReference type="Pfam" id="PF01535">
    <property type="entry name" value="PPR"/>
    <property type="match status" value="2"/>
</dbReference>
<reference evidence="5 6" key="1">
    <citation type="journal article" date="2021" name="Comput. Struct. Biotechnol. J.">
        <title>De novo genome assembly of the potent medicinal plant Rehmannia glutinosa using nanopore technology.</title>
        <authorList>
            <person name="Ma L."/>
            <person name="Dong C."/>
            <person name="Song C."/>
            <person name="Wang X."/>
            <person name="Zheng X."/>
            <person name="Niu Y."/>
            <person name="Chen S."/>
            <person name="Feng W."/>
        </authorList>
    </citation>
    <scope>NUCLEOTIDE SEQUENCE [LARGE SCALE GENOMIC DNA]</scope>
    <source>
        <strain evidence="5">DH-2019</strain>
    </source>
</reference>
<dbReference type="Gene3D" id="1.25.40.10">
    <property type="entry name" value="Tetratricopeptide repeat domain"/>
    <property type="match status" value="3"/>
</dbReference>
<evidence type="ECO:0000259" key="4">
    <source>
        <dbReference type="Pfam" id="PF14432"/>
    </source>
</evidence>
<name>A0ABR0WPK3_REHGL</name>
<keyword evidence="2" id="KW-0677">Repeat</keyword>
<evidence type="ECO:0000256" key="3">
    <source>
        <dbReference type="PROSITE-ProRule" id="PRU00708"/>
    </source>
</evidence>
<proteinExistence type="inferred from homology"/>
<dbReference type="PANTHER" id="PTHR47926">
    <property type="entry name" value="PENTATRICOPEPTIDE REPEAT-CONTAINING PROTEIN"/>
    <property type="match status" value="1"/>
</dbReference>
<dbReference type="Proteomes" id="UP001318860">
    <property type="component" value="Unassembled WGS sequence"/>
</dbReference>
<dbReference type="InterPro" id="IPR011990">
    <property type="entry name" value="TPR-like_helical_dom_sf"/>
</dbReference>
<feature type="repeat" description="PPR" evidence="3">
    <location>
        <begin position="328"/>
        <end position="362"/>
    </location>
</feature>
<accession>A0ABR0WPK3</accession>
<sequence length="578" mass="65444">MVCPLPCASLCMLSSFNIEQRRSSHISSKPISESPKTELFRKFNSPFELKQVHTLVIKTGMPISDLPLSRVASVCARTPSFPYAQQIFQQVDQPETFIWNSCLRDFAESDSPFDAILLFYQIRRYNVLPDSFTCSFVLKACVRLQYLFHGRIIHAFVEKLGLQLNLVLLNVIVHLYASCGRINDAILLFDKMPQRDVVTWNTMITQLVKMGDIDSAYKMFVQMPDRNLRSWTAMIAGFVQCGKPKEGIALFTKMEEVGLKPNEVTVVAVLAACADVGALDLGRRIHDYSDKRGFTRNIHISNTLIDMYIKCGCLKASCDVFKNMKERTIVSWSAMIQGLAIHGKAKEALELFSEMIYTGMKPNGVTFLGLLNACSHMGLINEGRSFFASMTKDYGIIPCIEHYGCMVDLLSRAGLLEEAHELIEQMPIKPNAAVWGALLGGCKVHKNIEMAEIAMRHLHELDPLNDGYYVVLSNIYSEAKKWEDAAKVRKMMRNRGLKRQLVGVQLLLAGREKLALVFGLINTPPGETIRIFKNLRVCEDCHASFKLISSIVKREIVVRDRNRFHCFKDGYCSCKDYW</sequence>
<feature type="repeat" description="PPR" evidence="3">
    <location>
        <begin position="165"/>
        <end position="195"/>
    </location>
</feature>
<dbReference type="PROSITE" id="PS51375">
    <property type="entry name" value="PPR"/>
    <property type="match status" value="4"/>
</dbReference>
<dbReference type="SUPFAM" id="SSF48452">
    <property type="entry name" value="TPR-like"/>
    <property type="match status" value="1"/>
</dbReference>
<feature type="repeat" description="PPR" evidence="3">
    <location>
        <begin position="227"/>
        <end position="261"/>
    </location>
</feature>
<evidence type="ECO:0000256" key="2">
    <source>
        <dbReference type="ARBA" id="ARBA00022737"/>
    </source>
</evidence>
<dbReference type="InterPro" id="IPR032867">
    <property type="entry name" value="DYW_dom"/>
</dbReference>